<reference evidence="2" key="1">
    <citation type="submission" date="2021-05" db="EMBL/GenBank/DDBJ databases">
        <title>Energy efficiency and biological interactions define the core microbiome of deep oligotrophic groundwater.</title>
        <authorList>
            <person name="Mehrshad M."/>
            <person name="Lopez-Fernandez M."/>
            <person name="Bell E."/>
            <person name="Bernier-Latmani R."/>
            <person name="Bertilsson S."/>
            <person name="Dopson M."/>
        </authorList>
    </citation>
    <scope>NUCLEOTIDE SEQUENCE</scope>
    <source>
        <strain evidence="2">Modern_marine.mb.64</strain>
    </source>
</reference>
<evidence type="ECO:0000256" key="1">
    <source>
        <dbReference type="SAM" id="Phobius"/>
    </source>
</evidence>
<feature type="transmembrane region" description="Helical" evidence="1">
    <location>
        <begin position="940"/>
        <end position="963"/>
    </location>
</feature>
<dbReference type="Gene3D" id="3.30.70.1430">
    <property type="entry name" value="Multidrug efflux transporter AcrB pore domain"/>
    <property type="match status" value="2"/>
</dbReference>
<feature type="transmembrane region" description="Helical" evidence="1">
    <location>
        <begin position="347"/>
        <end position="366"/>
    </location>
</feature>
<dbReference type="PANTHER" id="PTHR32063">
    <property type="match status" value="1"/>
</dbReference>
<evidence type="ECO:0000313" key="2">
    <source>
        <dbReference type="EMBL" id="MBU2692818.1"/>
    </source>
</evidence>
<dbReference type="GO" id="GO:0005886">
    <property type="term" value="C:plasma membrane"/>
    <property type="evidence" value="ECO:0007669"/>
    <property type="project" value="TreeGrafter"/>
</dbReference>
<keyword evidence="1" id="KW-0472">Membrane</keyword>
<dbReference type="SUPFAM" id="SSF82714">
    <property type="entry name" value="Multidrug efflux transporter AcrB TolC docking domain, DN and DC subdomains"/>
    <property type="match status" value="2"/>
</dbReference>
<proteinExistence type="predicted"/>
<dbReference type="Gene3D" id="3.30.70.1320">
    <property type="entry name" value="Multidrug efflux transporter AcrB pore domain like"/>
    <property type="match status" value="1"/>
</dbReference>
<accession>A0A948S020</accession>
<dbReference type="InterPro" id="IPR027463">
    <property type="entry name" value="AcrB_DN_DC_subdom"/>
</dbReference>
<organism evidence="2 3">
    <name type="scientific">Eiseniibacteriota bacterium</name>
    <dbReference type="NCBI Taxonomy" id="2212470"/>
    <lineage>
        <taxon>Bacteria</taxon>
        <taxon>Candidatus Eiseniibacteriota</taxon>
    </lineage>
</organism>
<feature type="transmembrane region" description="Helical" evidence="1">
    <location>
        <begin position="864"/>
        <end position="887"/>
    </location>
</feature>
<evidence type="ECO:0000313" key="3">
    <source>
        <dbReference type="Proteomes" id="UP000777784"/>
    </source>
</evidence>
<name>A0A948S020_UNCEI</name>
<dbReference type="EMBL" id="JAHJDP010000100">
    <property type="protein sequence ID" value="MBU2692818.1"/>
    <property type="molecule type" value="Genomic_DNA"/>
</dbReference>
<dbReference type="AlphaFoldDB" id="A0A948S020"/>
<feature type="transmembrane region" description="Helical" evidence="1">
    <location>
        <begin position="449"/>
        <end position="471"/>
    </location>
</feature>
<dbReference type="PRINTS" id="PR00702">
    <property type="entry name" value="ACRIFLAVINRP"/>
</dbReference>
<dbReference type="PANTHER" id="PTHR32063:SF24">
    <property type="entry name" value="CATION EFFLUX SYSTEM (ACRB_ACRD_ACRF FAMILY)"/>
    <property type="match status" value="1"/>
</dbReference>
<feature type="transmembrane region" description="Helical" evidence="1">
    <location>
        <begin position="372"/>
        <end position="397"/>
    </location>
</feature>
<feature type="transmembrane region" description="Helical" evidence="1">
    <location>
        <begin position="893"/>
        <end position="919"/>
    </location>
</feature>
<sequence>MTIFTMMFMVIVIGIISYMKLPREASPDVKIPYIIITAPYFGTSPEDMENLVTRKLETQLKGLADLKEMRSTSSEGYTSIVLEFTTDVEMSDALQKVRDAVELAKPELPQDVRDDLSIREISASDWPILQVTLSGDIDPIRLKQISEDLQDEIETVEGVLNVTLAGGVEREVRVDVDPQKMRYYGLSLQDVMDAVSLENVTFPGGEVSLGTYDYQVRVPGEFASIEQIQNVLVNPASSTPVYLRDIADVELGIKDRETISRLNGVDAITLSVTKRTGENILRIAKEIHKIVDEFELSLPKHSTITITGDVSVYIRDMVSELENNILSGLVLVVLVLFMFLGWTNSFFIGSAIPFSMFLSFIVLRILNYTLNIVVLFSLILALGMLVDNAIVIVENIFRFRVQGKGKIEAAKEATQQVAGPVLASTLTTVCAFAPLVFWPGIMGGFMKYLPVTVIITLVSSLLVALVINPVLCSNFMRVPQNAGTQRRIGDRFIAWGMKSYVPTISWALRHRAMTLLGAFAMLIVVMALFMKFNSGIELFPDTDPTFAFVSVEAPSGTRIEVSDAYAKQIETDVAKVPELKTYVANVGTGRGGSGGSTPHLTTVNLEFLKSEYRKLSSRTSLEELRQTLASFTGAKLTIDKEEEGPPTGKPVTIEISGDVFSTLGGLVDQVKDKIRDVPGLVDLQDDYDRGRPEIQIRPNLEKAARLGIRTIDLASMIRTAVHGQDVSKYRVGEDEYDIVIRLSENARKSIEDLEDFTVFYEGNHIPITAFADISYGAGFGAIQRIEGKRTVTVSADAAAGFNSTAVLGVVRSRLADFQLPPGYSISYTGETEDQDEAIAFLSDAFGIAIMLIMLVLISQFTSILVPIVIITSVILSLIGVLSGLMVMRTPFGIIMTGVGVISLAGVVVNNAIVLLDYVIKLRTEGMEKIEAIITAGRTRFRPVILTAVTTILGLIPLTTGFSINFGRLFHGHFRHAFIVGGESSQWWGPMGTAVIWGLAVATFLTLIVVPVMYASIDSVKSGFKRPFQFIFIGLPRRLFMGRKA</sequence>
<feature type="transmembrane region" description="Helical" evidence="1">
    <location>
        <begin position="512"/>
        <end position="530"/>
    </location>
</feature>
<comment type="caution">
    <text evidence="2">The sequence shown here is derived from an EMBL/GenBank/DDBJ whole genome shotgun (WGS) entry which is preliminary data.</text>
</comment>
<dbReference type="Gene3D" id="3.30.70.1440">
    <property type="entry name" value="Multidrug efflux transporter AcrB pore domain"/>
    <property type="match status" value="1"/>
</dbReference>
<gene>
    <name evidence="2" type="ORF">KJ970_18015</name>
</gene>
<dbReference type="InterPro" id="IPR001036">
    <property type="entry name" value="Acrflvin-R"/>
</dbReference>
<protein>
    <submittedName>
        <fullName evidence="2">Efflux RND transporter permease subunit</fullName>
    </submittedName>
</protein>
<feature type="transmembrane region" description="Helical" evidence="1">
    <location>
        <begin position="325"/>
        <end position="342"/>
    </location>
</feature>
<dbReference type="Proteomes" id="UP000777784">
    <property type="component" value="Unassembled WGS sequence"/>
</dbReference>
<feature type="transmembrane region" description="Helical" evidence="1">
    <location>
        <begin position="837"/>
        <end position="857"/>
    </location>
</feature>
<dbReference type="Gene3D" id="1.20.1640.10">
    <property type="entry name" value="Multidrug efflux transporter AcrB transmembrane domain"/>
    <property type="match status" value="2"/>
</dbReference>
<keyword evidence="1" id="KW-0812">Transmembrane</keyword>
<dbReference type="SUPFAM" id="SSF82693">
    <property type="entry name" value="Multidrug efflux transporter AcrB pore domain, PN1, PN2, PC1 and PC2 subdomains"/>
    <property type="match status" value="3"/>
</dbReference>
<keyword evidence="1" id="KW-1133">Transmembrane helix</keyword>
<dbReference type="Pfam" id="PF00873">
    <property type="entry name" value="ACR_tran"/>
    <property type="match status" value="1"/>
</dbReference>
<feature type="transmembrane region" description="Helical" evidence="1">
    <location>
        <begin position="417"/>
        <end position="437"/>
    </location>
</feature>
<dbReference type="GO" id="GO:0042910">
    <property type="term" value="F:xenobiotic transmembrane transporter activity"/>
    <property type="evidence" value="ECO:0007669"/>
    <property type="project" value="TreeGrafter"/>
</dbReference>
<feature type="transmembrane region" description="Helical" evidence="1">
    <location>
        <begin position="993"/>
        <end position="1016"/>
    </location>
</feature>
<dbReference type="SUPFAM" id="SSF82866">
    <property type="entry name" value="Multidrug efflux transporter AcrB transmembrane domain"/>
    <property type="match status" value="2"/>
</dbReference>
<dbReference type="Gene3D" id="3.30.2090.10">
    <property type="entry name" value="Multidrug efflux transporter AcrB TolC docking domain, DN and DC subdomains"/>
    <property type="match status" value="2"/>
</dbReference>